<feature type="compositionally biased region" description="Polar residues" evidence="1">
    <location>
        <begin position="1"/>
        <end position="10"/>
    </location>
</feature>
<organism evidence="2">
    <name type="scientific">freshwater metagenome</name>
    <dbReference type="NCBI Taxonomy" id="449393"/>
    <lineage>
        <taxon>unclassified sequences</taxon>
        <taxon>metagenomes</taxon>
        <taxon>ecological metagenomes</taxon>
    </lineage>
</organism>
<reference evidence="2" key="1">
    <citation type="submission" date="2020-05" db="EMBL/GenBank/DDBJ databases">
        <authorList>
            <person name="Chiriac C."/>
            <person name="Salcher M."/>
            <person name="Ghai R."/>
            <person name="Kavagutti S V."/>
        </authorList>
    </citation>
    <scope>NUCLEOTIDE SEQUENCE</scope>
</reference>
<protein>
    <submittedName>
        <fullName evidence="2">Unannotated protein</fullName>
    </submittedName>
</protein>
<accession>A0A6J6IM10</accession>
<feature type="region of interest" description="Disordered" evidence="1">
    <location>
        <begin position="1"/>
        <end position="35"/>
    </location>
</feature>
<gene>
    <name evidence="2" type="ORF">UFOPK2001_00181</name>
</gene>
<dbReference type="EMBL" id="CAEZVN010000008">
    <property type="protein sequence ID" value="CAB4625514.1"/>
    <property type="molecule type" value="Genomic_DNA"/>
</dbReference>
<proteinExistence type="predicted"/>
<dbReference type="AlphaFoldDB" id="A0A6J6IM10"/>
<name>A0A6J6IM10_9ZZZZ</name>
<evidence type="ECO:0000313" key="2">
    <source>
        <dbReference type="EMBL" id="CAB4625514.1"/>
    </source>
</evidence>
<sequence>MAQKEQQSQKNTKKAPAKSLKEKRADKQAKAADKK</sequence>
<evidence type="ECO:0000256" key="1">
    <source>
        <dbReference type="SAM" id="MobiDB-lite"/>
    </source>
</evidence>
<feature type="compositionally biased region" description="Basic and acidic residues" evidence="1">
    <location>
        <begin position="19"/>
        <end position="35"/>
    </location>
</feature>